<dbReference type="InterPro" id="IPR017853">
    <property type="entry name" value="GH"/>
</dbReference>
<feature type="domain" description="Tail spike" evidence="3">
    <location>
        <begin position="103"/>
        <end position="348"/>
    </location>
</feature>
<evidence type="ECO:0000259" key="3">
    <source>
        <dbReference type="Pfam" id="PF06605"/>
    </source>
</evidence>
<gene>
    <name evidence="5" type="ORF">AYR59_04690</name>
</gene>
<comment type="similarity">
    <text evidence="1">Belongs to the glycosyl hydrolase 25 family.</text>
</comment>
<proteinExistence type="inferred from homology"/>
<dbReference type="PANTHER" id="PTHR34135">
    <property type="entry name" value="LYSOZYME"/>
    <property type="match status" value="1"/>
</dbReference>
<feature type="region of interest" description="Disordered" evidence="2">
    <location>
        <begin position="376"/>
        <end position="398"/>
    </location>
</feature>
<dbReference type="InterPro" id="IPR044051">
    <property type="entry name" value="Prophage_tail_N"/>
</dbReference>
<dbReference type="GO" id="GO:0003796">
    <property type="term" value="F:lysozyme activity"/>
    <property type="evidence" value="ECO:0007669"/>
    <property type="project" value="InterPro"/>
</dbReference>
<dbReference type="GO" id="GO:0016998">
    <property type="term" value="P:cell wall macromolecule catabolic process"/>
    <property type="evidence" value="ECO:0007669"/>
    <property type="project" value="InterPro"/>
</dbReference>
<dbReference type="GO" id="GO:0009253">
    <property type="term" value="P:peptidoglycan catabolic process"/>
    <property type="evidence" value="ECO:0007669"/>
    <property type="project" value="InterPro"/>
</dbReference>
<dbReference type="AlphaFoldDB" id="A0AB33BCK9"/>
<dbReference type="KEGG" id="lle:AYR59_04690"/>
<dbReference type="Gene3D" id="3.20.20.80">
    <property type="entry name" value="Glycosidases"/>
    <property type="match status" value="1"/>
</dbReference>
<evidence type="ECO:0000259" key="4">
    <source>
        <dbReference type="Pfam" id="PF18994"/>
    </source>
</evidence>
<dbReference type="InterPro" id="IPR002053">
    <property type="entry name" value="Glyco_hydro_25"/>
</dbReference>
<evidence type="ECO:0000256" key="1">
    <source>
        <dbReference type="ARBA" id="ARBA00010646"/>
    </source>
</evidence>
<dbReference type="Pfam" id="PF18994">
    <property type="entry name" value="Prophage_tailD1"/>
    <property type="match status" value="1"/>
</dbReference>
<dbReference type="RefSeq" id="WP_065868715.1">
    <property type="nucleotide sequence ID" value="NZ_CP014907.1"/>
</dbReference>
<name>A0AB33BCK9_9LACO</name>
<dbReference type="GO" id="GO:0016052">
    <property type="term" value="P:carbohydrate catabolic process"/>
    <property type="evidence" value="ECO:0007669"/>
    <property type="project" value="TreeGrafter"/>
</dbReference>
<evidence type="ECO:0000256" key="2">
    <source>
        <dbReference type="SAM" id="MobiDB-lite"/>
    </source>
</evidence>
<evidence type="ECO:0008006" key="7">
    <source>
        <dbReference type="Google" id="ProtNLM"/>
    </source>
</evidence>
<sequence length="583" mass="65893">MDTEMIVKGNFPNEKDRATIERSSVIASSFYLQWEENSTYQIQFVILDYGTEAYNLLTPSSIITFQGQQFLVNSAVEDHLIGRANKTVVATHIFNECQWFRQKEVKNGVLTYTPQSIMDFVFKDNPYNFTWEVVGDFQGQQIENLGNMSGQDALSKIVEIWPDAIIFPTNKTIRIYQHDKFVQSHGNRLGHMYNSSEVKLTYDVSAVTNQVYCIGKAKDKPDGADDNTPTEYYFPPFLYTDNASVEKWTHGIPREIAAISDDRFTDAESMKHYVITQLVTDPPLTIEITTTSNQSPIPGDKVHLDIHENGLSTDVEVVSYTWYPWDKNTPNKVTLNSVAKTIFDYNNSIRNKLYADLAKRNQLIIDSLAAKIKDQNVSVDPSKKKSNESTPNWQPGNIFVDTSSNNGDISVNQFKDYLNQGVKGIICKLTEGTGYTNPLFGSHKENAINAGLKFIGTYHLFHGDPVNEANHFLKNLQANNVDTNVLVIADIENTSNSTLTTNKAELTNQLKQFYDVLIAAGYTNTCDYASSSWFTSSFDSQGKYRWIANYSNAKPANADAWQFTDNWNGLKIDASYSYNEIFV</sequence>
<feature type="compositionally biased region" description="Polar residues" evidence="2">
    <location>
        <begin position="388"/>
        <end position="398"/>
    </location>
</feature>
<dbReference type="PANTHER" id="PTHR34135:SF2">
    <property type="entry name" value="LYSOZYME"/>
    <property type="match status" value="1"/>
</dbReference>
<accession>A0AB33BCK9</accession>
<protein>
    <recommendedName>
        <fullName evidence="7">Lysozyme</fullName>
    </recommendedName>
</protein>
<dbReference type="InterPro" id="IPR010572">
    <property type="entry name" value="Tail_dom"/>
</dbReference>
<dbReference type="Gene3D" id="6.20.110.10">
    <property type="match status" value="1"/>
</dbReference>
<dbReference type="Pfam" id="PF01183">
    <property type="entry name" value="Glyco_hydro_25"/>
    <property type="match status" value="1"/>
</dbReference>
<evidence type="ECO:0000313" key="6">
    <source>
        <dbReference type="Proteomes" id="UP000093346"/>
    </source>
</evidence>
<dbReference type="Gene3D" id="3.55.50.40">
    <property type="match status" value="1"/>
</dbReference>
<evidence type="ECO:0000313" key="5">
    <source>
        <dbReference type="EMBL" id="ANZ59351.1"/>
    </source>
</evidence>
<dbReference type="PROSITE" id="PS51904">
    <property type="entry name" value="GLYCOSYL_HYDROL_F25_2"/>
    <property type="match status" value="1"/>
</dbReference>
<dbReference type="Proteomes" id="UP000093346">
    <property type="component" value="Chromosome"/>
</dbReference>
<dbReference type="SUPFAM" id="SSF51445">
    <property type="entry name" value="(Trans)glycosidases"/>
    <property type="match status" value="1"/>
</dbReference>
<reference evidence="5 6" key="1">
    <citation type="submission" date="2016-03" db="EMBL/GenBank/DDBJ databases">
        <title>Pediococcus and Lactobacillus from brewery environment - whole genome sequencing and assembly.</title>
        <authorList>
            <person name="Behr J."/>
            <person name="Geissler A.J."/>
            <person name="Vogel R.F."/>
        </authorList>
    </citation>
    <scope>NUCLEOTIDE SEQUENCE [LARGE SCALE GENOMIC DNA]</scope>
    <source>
        <strain evidence="5 6">TMW 1.481</strain>
    </source>
</reference>
<dbReference type="Pfam" id="PF06605">
    <property type="entry name" value="Prophage_tail"/>
    <property type="match status" value="1"/>
</dbReference>
<organism evidence="5 6">
    <name type="scientific">Fructilactobacillus lindneri</name>
    <dbReference type="NCBI Taxonomy" id="53444"/>
    <lineage>
        <taxon>Bacteria</taxon>
        <taxon>Bacillati</taxon>
        <taxon>Bacillota</taxon>
        <taxon>Bacilli</taxon>
        <taxon>Lactobacillales</taxon>
        <taxon>Lactobacillaceae</taxon>
        <taxon>Fructilactobacillus</taxon>
    </lineage>
</organism>
<feature type="domain" description="Prophage endopeptidase tail N-terminal" evidence="4">
    <location>
        <begin position="23"/>
        <end position="92"/>
    </location>
</feature>
<dbReference type="EMBL" id="CP014907">
    <property type="protein sequence ID" value="ANZ59351.1"/>
    <property type="molecule type" value="Genomic_DNA"/>
</dbReference>